<dbReference type="AlphaFoldDB" id="M8AXK0"/>
<evidence type="ECO:0000259" key="1">
    <source>
        <dbReference type="Pfam" id="PF13968"/>
    </source>
</evidence>
<reference evidence="2" key="1">
    <citation type="submission" date="2015-06" db="UniProtKB">
        <authorList>
            <consortium name="EnsemblPlants"/>
        </authorList>
    </citation>
    <scope>IDENTIFICATION</scope>
</reference>
<name>M8AXK0_AEGTA</name>
<accession>M8AXK0</accession>
<feature type="domain" description="DUF4220" evidence="1">
    <location>
        <begin position="31"/>
        <end position="104"/>
    </location>
</feature>
<dbReference type="InterPro" id="IPR025315">
    <property type="entry name" value="DUF4220"/>
</dbReference>
<evidence type="ECO:0000313" key="2">
    <source>
        <dbReference type="EnsemblPlants" id="EMT06400"/>
    </source>
</evidence>
<proteinExistence type="predicted"/>
<sequence length="251" mass="29303">MGLYRGSTQRERERVQRRWINSHSFKHMETAEAYKYTALSFTLFKMLKRRFCGYRISEAGLEKSLHLVLDGLLSENGNYVRAFRVIEEDLSFLYDFFYTRMESATFKKNNGKLENGQSALVTNQLRSQFSWAFTLPTHIHTILVWHIATTIFRNKVPLEGNDDLLVAVNLSDYCAYLVAFIPDTIHGASLTRWSWRLGSAFLVMKLWAEDVFWSDPLPPLGLGLTVQKSLMVPLHKTWRFELSFRYLVILE</sequence>
<dbReference type="PANTHER" id="PTHR31325">
    <property type="entry name" value="OS01G0798800 PROTEIN-RELATED"/>
    <property type="match status" value="1"/>
</dbReference>
<organism evidence="2">
    <name type="scientific">Aegilops tauschii</name>
    <name type="common">Tausch's goatgrass</name>
    <name type="synonym">Aegilops squarrosa</name>
    <dbReference type="NCBI Taxonomy" id="37682"/>
    <lineage>
        <taxon>Eukaryota</taxon>
        <taxon>Viridiplantae</taxon>
        <taxon>Streptophyta</taxon>
        <taxon>Embryophyta</taxon>
        <taxon>Tracheophyta</taxon>
        <taxon>Spermatophyta</taxon>
        <taxon>Magnoliopsida</taxon>
        <taxon>Liliopsida</taxon>
        <taxon>Poales</taxon>
        <taxon>Poaceae</taxon>
        <taxon>BOP clade</taxon>
        <taxon>Pooideae</taxon>
        <taxon>Triticodae</taxon>
        <taxon>Triticeae</taxon>
        <taxon>Triticinae</taxon>
        <taxon>Aegilops</taxon>
    </lineage>
</organism>
<dbReference type="EnsemblPlants" id="EMT06400">
    <property type="protein sequence ID" value="EMT06400"/>
    <property type="gene ID" value="F775_01279"/>
</dbReference>
<dbReference type="Pfam" id="PF13968">
    <property type="entry name" value="DUF4220"/>
    <property type="match status" value="1"/>
</dbReference>
<protein>
    <recommendedName>
        <fullName evidence="1">DUF4220 domain-containing protein</fullName>
    </recommendedName>
</protein>